<reference evidence="1 2" key="1">
    <citation type="submission" date="2020-01" db="EMBL/GenBank/DDBJ databases">
        <authorList>
            <person name="Gulvik C.A."/>
            <person name="Batra D.G."/>
        </authorList>
    </citation>
    <scope>NUCLEOTIDE SEQUENCE [LARGE SCALE GENOMIC DNA]</scope>
    <source>
        <strain evidence="1 2">W9323</strain>
    </source>
</reference>
<proteinExistence type="predicted"/>
<dbReference type="Proteomes" id="UP000503088">
    <property type="component" value="Chromosome"/>
</dbReference>
<accession>A0A7D3Y1S0</accession>
<dbReference type="AlphaFoldDB" id="A0A7D3Y1S0"/>
<dbReference type="RefSeq" id="WP_173222023.1">
    <property type="nucleotide sequence ID" value="NZ_CP048104.1"/>
</dbReference>
<evidence type="ECO:0000313" key="2">
    <source>
        <dbReference type="Proteomes" id="UP000503088"/>
    </source>
</evidence>
<evidence type="ECO:0000313" key="1">
    <source>
        <dbReference type="EMBL" id="QKG84383.1"/>
    </source>
</evidence>
<keyword evidence="2" id="KW-1185">Reference proteome</keyword>
<dbReference type="KEGG" id="kpul:GXN76_07760"/>
<gene>
    <name evidence="1" type="ORF">GXN76_07760</name>
</gene>
<name>A0A7D3Y1S0_9BACL</name>
<organism evidence="1 2">
    <name type="scientific">Kroppenstedtia pulmonis</name>
    <dbReference type="NCBI Taxonomy" id="1380685"/>
    <lineage>
        <taxon>Bacteria</taxon>
        <taxon>Bacillati</taxon>
        <taxon>Bacillota</taxon>
        <taxon>Bacilli</taxon>
        <taxon>Bacillales</taxon>
        <taxon>Thermoactinomycetaceae</taxon>
        <taxon>Kroppenstedtia</taxon>
    </lineage>
</organism>
<protein>
    <submittedName>
        <fullName evidence="1">Uncharacterized protein</fullName>
    </submittedName>
</protein>
<dbReference type="EMBL" id="CP048104">
    <property type="protein sequence ID" value="QKG84383.1"/>
    <property type="molecule type" value="Genomic_DNA"/>
</dbReference>
<sequence>MKKRWPIAALALVTSLFLLFGGFWGYQYFQIEKPIRQLIDQDPHLSFGEISVQPDLVIVELQPSKDFSLIDDYVPLREKLKKFSQSRKLKVALRDNPDLLLKKSWNEMVFGVEEGMALHHYQSIPKSVERVSKSRGIDYDLGIDGSFILIELRHKKQRLYKVLPLNQSESGVKVND</sequence>